<dbReference type="Gene3D" id="1.10.510.10">
    <property type="entry name" value="Transferase(Phosphotransferase) domain 1"/>
    <property type="match status" value="1"/>
</dbReference>
<dbReference type="InterPro" id="IPR011009">
    <property type="entry name" value="Kinase-like_dom_sf"/>
</dbReference>
<comment type="caution">
    <text evidence="2">The sequence shown here is derived from an EMBL/GenBank/DDBJ whole genome shotgun (WGS) entry which is preliminary data.</text>
</comment>
<dbReference type="OrthoDB" id="548217at2759"/>
<sequence length="150" mass="17483">MLLSLQIRFWSGVGSLVNSQKREDDQTSLSTLPPMNRITKEKDEDLRHLLTTNFSENCAKLSELKWFQNKCLDKDPEKRYTCEQLFRHPYFDGFNKTEIENDLLSARRRDKLKSGHYLLPQLSTNSLGSSTDMRSSHGRAMKKYDPLPNI</sequence>
<evidence type="ECO:0000313" key="2">
    <source>
        <dbReference type="EMBL" id="GBL90275.1"/>
    </source>
</evidence>
<reference evidence="2 3" key="1">
    <citation type="journal article" date="2019" name="Sci. Rep.">
        <title>Orb-weaving spider Araneus ventricosus genome elucidates the spidroin gene catalogue.</title>
        <authorList>
            <person name="Kono N."/>
            <person name="Nakamura H."/>
            <person name="Ohtoshi R."/>
            <person name="Moran D.A.P."/>
            <person name="Shinohara A."/>
            <person name="Yoshida Y."/>
            <person name="Fujiwara M."/>
            <person name="Mori M."/>
            <person name="Tomita M."/>
            <person name="Arakawa K."/>
        </authorList>
    </citation>
    <scope>NUCLEOTIDE SEQUENCE [LARGE SCALE GENOMIC DNA]</scope>
</reference>
<dbReference type="EMBL" id="BGPR01000070">
    <property type="protein sequence ID" value="GBL90275.1"/>
    <property type="molecule type" value="Genomic_DNA"/>
</dbReference>
<gene>
    <name evidence="2" type="ORF">AVEN_130376_1</name>
</gene>
<accession>A0A4Y2BFV9</accession>
<protein>
    <submittedName>
        <fullName evidence="2">Uncharacterized protein</fullName>
    </submittedName>
</protein>
<dbReference type="Proteomes" id="UP000499080">
    <property type="component" value="Unassembled WGS sequence"/>
</dbReference>
<dbReference type="AlphaFoldDB" id="A0A4Y2BFV9"/>
<dbReference type="SUPFAM" id="SSF56112">
    <property type="entry name" value="Protein kinase-like (PK-like)"/>
    <property type="match status" value="1"/>
</dbReference>
<feature type="compositionally biased region" description="Polar residues" evidence="1">
    <location>
        <begin position="123"/>
        <end position="133"/>
    </location>
</feature>
<name>A0A4Y2BFV9_ARAVE</name>
<evidence type="ECO:0000256" key="1">
    <source>
        <dbReference type="SAM" id="MobiDB-lite"/>
    </source>
</evidence>
<feature type="region of interest" description="Disordered" evidence="1">
    <location>
        <begin position="123"/>
        <end position="150"/>
    </location>
</feature>
<proteinExistence type="predicted"/>
<organism evidence="2 3">
    <name type="scientific">Araneus ventricosus</name>
    <name type="common">Orbweaver spider</name>
    <name type="synonym">Epeira ventricosa</name>
    <dbReference type="NCBI Taxonomy" id="182803"/>
    <lineage>
        <taxon>Eukaryota</taxon>
        <taxon>Metazoa</taxon>
        <taxon>Ecdysozoa</taxon>
        <taxon>Arthropoda</taxon>
        <taxon>Chelicerata</taxon>
        <taxon>Arachnida</taxon>
        <taxon>Araneae</taxon>
        <taxon>Araneomorphae</taxon>
        <taxon>Entelegynae</taxon>
        <taxon>Araneoidea</taxon>
        <taxon>Araneidae</taxon>
        <taxon>Araneus</taxon>
    </lineage>
</organism>
<evidence type="ECO:0000313" key="3">
    <source>
        <dbReference type="Proteomes" id="UP000499080"/>
    </source>
</evidence>
<keyword evidence="3" id="KW-1185">Reference proteome</keyword>